<keyword evidence="2" id="KW-1185">Reference proteome</keyword>
<reference evidence="1" key="2">
    <citation type="submission" date="2015-04" db="UniProtKB">
        <authorList>
            <consortium name="EnsemblPlants"/>
        </authorList>
    </citation>
    <scope>IDENTIFICATION</scope>
</reference>
<evidence type="ECO:0000313" key="1">
    <source>
        <dbReference type="EnsemblPlants" id="OGLUM01G06780.3"/>
    </source>
</evidence>
<reference evidence="1" key="1">
    <citation type="submission" date="2013-08" db="EMBL/GenBank/DDBJ databases">
        <title>Oryza genome evolution.</title>
        <authorList>
            <person name="Wing R.A."/>
            <person name="Panaud O."/>
            <person name="Oliveira A.C."/>
        </authorList>
    </citation>
    <scope>NUCLEOTIDE SEQUENCE</scope>
</reference>
<dbReference type="Proteomes" id="UP000026961">
    <property type="component" value="Chromosome 1"/>
</dbReference>
<sequence length="83" mass="8835">MRTTPLYACVATAPAATATAPARVSYHATPCMPTAAAPPLETWSLGGGGSHMWVAEEDHIVNFPTVRLKRGMPIRVTAKEDDD</sequence>
<reference evidence="1" key="3">
    <citation type="submission" date="2018-05" db="EMBL/GenBank/DDBJ databases">
        <title>OgluRS3 (Oryza glumaepatula Reference Sequence Version 3).</title>
        <authorList>
            <person name="Zhang J."/>
            <person name="Kudrna D."/>
            <person name="Lee S."/>
            <person name="Talag J."/>
            <person name="Welchert J."/>
            <person name="Wing R.A."/>
        </authorList>
    </citation>
    <scope>NUCLEOTIDE SEQUENCE [LARGE SCALE GENOMIC DNA]</scope>
</reference>
<dbReference type="EnsemblPlants" id="OGLUM01G06780.3">
    <property type="protein sequence ID" value="OGLUM01G06780.3"/>
    <property type="gene ID" value="OGLUM01G06780"/>
</dbReference>
<dbReference type="Gramene" id="OGLUM01G06780.3">
    <property type="protein sequence ID" value="OGLUM01G06780.3"/>
    <property type="gene ID" value="OGLUM01G06780"/>
</dbReference>
<protein>
    <submittedName>
        <fullName evidence="1">Uncharacterized protein</fullName>
    </submittedName>
</protein>
<evidence type="ECO:0000313" key="2">
    <source>
        <dbReference type="Proteomes" id="UP000026961"/>
    </source>
</evidence>
<organism evidence="1">
    <name type="scientific">Oryza glumipatula</name>
    <dbReference type="NCBI Taxonomy" id="40148"/>
    <lineage>
        <taxon>Eukaryota</taxon>
        <taxon>Viridiplantae</taxon>
        <taxon>Streptophyta</taxon>
        <taxon>Embryophyta</taxon>
        <taxon>Tracheophyta</taxon>
        <taxon>Spermatophyta</taxon>
        <taxon>Magnoliopsida</taxon>
        <taxon>Liliopsida</taxon>
        <taxon>Poales</taxon>
        <taxon>Poaceae</taxon>
        <taxon>BOP clade</taxon>
        <taxon>Oryzoideae</taxon>
        <taxon>Oryzeae</taxon>
        <taxon>Oryzinae</taxon>
        <taxon>Oryza</taxon>
    </lineage>
</organism>
<dbReference type="HOGENOM" id="CLU_2546473_0_0_1"/>
<name>A0A0D9Y4J7_9ORYZ</name>
<dbReference type="AlphaFoldDB" id="A0A0D9Y4J7"/>
<proteinExistence type="predicted"/>
<accession>A0A0D9Y4J7</accession>